<evidence type="ECO:0000313" key="2">
    <source>
        <dbReference type="EMBL" id="GIQ80442.1"/>
    </source>
</evidence>
<dbReference type="EMBL" id="BDIP01000171">
    <property type="protein sequence ID" value="GIQ80442.1"/>
    <property type="molecule type" value="Genomic_DNA"/>
</dbReference>
<feature type="region of interest" description="Disordered" evidence="1">
    <location>
        <begin position="412"/>
        <end position="453"/>
    </location>
</feature>
<feature type="compositionally biased region" description="Polar residues" evidence="1">
    <location>
        <begin position="418"/>
        <end position="432"/>
    </location>
</feature>
<comment type="caution">
    <text evidence="2">The sequence shown here is derived from an EMBL/GenBank/DDBJ whole genome shotgun (WGS) entry which is preliminary data.</text>
</comment>
<evidence type="ECO:0000313" key="3">
    <source>
        <dbReference type="Proteomes" id="UP000265618"/>
    </source>
</evidence>
<protein>
    <submittedName>
        <fullName evidence="2">Uncharacterized protein</fullName>
    </submittedName>
</protein>
<feature type="compositionally biased region" description="Basic and acidic residues" evidence="1">
    <location>
        <begin position="252"/>
        <end position="278"/>
    </location>
</feature>
<accession>A0A9K3GF35</accession>
<name>A0A9K3GF35_9EUKA</name>
<evidence type="ECO:0000256" key="1">
    <source>
        <dbReference type="SAM" id="MobiDB-lite"/>
    </source>
</evidence>
<reference evidence="2 3" key="1">
    <citation type="journal article" date="2018" name="PLoS ONE">
        <title>The draft genome of Kipferlia bialata reveals reductive genome evolution in fornicate parasites.</title>
        <authorList>
            <person name="Tanifuji G."/>
            <person name="Takabayashi S."/>
            <person name="Kume K."/>
            <person name="Takagi M."/>
            <person name="Nakayama T."/>
            <person name="Kamikawa R."/>
            <person name="Inagaki Y."/>
            <person name="Hashimoto T."/>
        </authorList>
    </citation>
    <scope>NUCLEOTIDE SEQUENCE [LARGE SCALE GENOMIC DNA]</scope>
    <source>
        <strain evidence="2">NY0173</strain>
    </source>
</reference>
<feature type="compositionally biased region" description="Basic residues" evidence="1">
    <location>
        <begin position="229"/>
        <end position="251"/>
    </location>
</feature>
<proteinExistence type="predicted"/>
<dbReference type="Proteomes" id="UP000265618">
    <property type="component" value="Unassembled WGS sequence"/>
</dbReference>
<keyword evidence="3" id="KW-1185">Reference proteome</keyword>
<feature type="compositionally biased region" description="Basic and acidic residues" evidence="1">
    <location>
        <begin position="174"/>
        <end position="189"/>
    </location>
</feature>
<organism evidence="2 3">
    <name type="scientific">Kipferlia bialata</name>
    <dbReference type="NCBI Taxonomy" id="797122"/>
    <lineage>
        <taxon>Eukaryota</taxon>
        <taxon>Metamonada</taxon>
        <taxon>Carpediemonas-like organisms</taxon>
        <taxon>Kipferlia</taxon>
    </lineage>
</organism>
<feature type="region of interest" description="Disordered" evidence="1">
    <location>
        <begin position="165"/>
        <end position="376"/>
    </location>
</feature>
<dbReference type="AlphaFoldDB" id="A0A9K3GF35"/>
<feature type="compositionally biased region" description="Basic and acidic residues" evidence="1">
    <location>
        <begin position="324"/>
        <end position="362"/>
    </location>
</feature>
<gene>
    <name evidence="2" type="ORF">KIPB_001242</name>
</gene>
<sequence>MTTVLVFSEITTVLYRPEDESDDLPETSLIVDKVKALCKSYGMTLVDRSDPTRRTPAAGCIQIRTGHQKLVPSAIGRMPFLDNVSDDKLWDIMVRHQDWLDDNRLDRKAVIAPMTKYSIVTPEKLQALQNTLKSNSRKKFSCLYDENTTMFEVIIIAWVKPDAPVPRPMPTRPLSDRLQQKADAARRAEEEESESDSGTELSETIEGPPPLSRQEAQELSPKEKEERRALRKARNAQQRRHQRYLIKRLKEKRAEKLVKERERKEKEQEERERERSAQKETPAAAPERRTRRQREREERESGSSGSTPVAPGARRRPEPASSRLSREAREAKRAIQKEKERQRYEQARLQKMQREKAAKEKAQAQAQAQPSGGAASITQVTEAPLHVPGVIIARPGQAVPPGYRCVVQTPKGHKITPHGTSYTPSVPMSSRTPRTEAVSPRLHSPMMPITPQPGGDKFQVNLMVDLHEMSVIQKVLGELRGQY</sequence>